<dbReference type="PROSITE" id="PS00187">
    <property type="entry name" value="TPP_ENZYMES"/>
    <property type="match status" value="1"/>
</dbReference>
<evidence type="ECO:0000313" key="7">
    <source>
        <dbReference type="EMBL" id="MCH6471719.1"/>
    </source>
</evidence>
<reference evidence="7 8" key="1">
    <citation type="submission" date="2022-03" db="EMBL/GenBank/DDBJ databases">
        <title>Sinomonas sp. isolated from a soil.</title>
        <authorList>
            <person name="Han J."/>
            <person name="Kim D.-U."/>
        </authorList>
    </citation>
    <scope>NUCLEOTIDE SEQUENCE [LARGE SCALE GENOMIC DNA]</scope>
    <source>
        <strain evidence="7 8">5-5</strain>
    </source>
</reference>
<dbReference type="Gene3D" id="3.40.50.970">
    <property type="match status" value="2"/>
</dbReference>
<keyword evidence="2 3" id="KW-0786">Thiamine pyrophosphate</keyword>
<dbReference type="InterPro" id="IPR029035">
    <property type="entry name" value="DHS-like_NAD/FAD-binding_dom"/>
</dbReference>
<dbReference type="Pfam" id="PF02776">
    <property type="entry name" value="TPP_enzyme_N"/>
    <property type="match status" value="1"/>
</dbReference>
<evidence type="ECO:0000256" key="2">
    <source>
        <dbReference type="ARBA" id="ARBA00023052"/>
    </source>
</evidence>
<evidence type="ECO:0000259" key="6">
    <source>
        <dbReference type="Pfam" id="PF02776"/>
    </source>
</evidence>
<dbReference type="RefSeq" id="WP_241055662.1">
    <property type="nucleotide sequence ID" value="NZ_JAKZBV010000001.1"/>
</dbReference>
<keyword evidence="8" id="KW-1185">Reference proteome</keyword>
<dbReference type="InterPro" id="IPR012001">
    <property type="entry name" value="Thiamin_PyroP_enz_TPP-bd_dom"/>
</dbReference>
<dbReference type="Pfam" id="PF00205">
    <property type="entry name" value="TPP_enzyme_M"/>
    <property type="match status" value="1"/>
</dbReference>
<feature type="domain" description="Thiamine pyrophosphate enzyme TPP-binding" evidence="5">
    <location>
        <begin position="388"/>
        <end position="543"/>
    </location>
</feature>
<sequence>MAEQNVAEFLLERLRAWDVDTVFGYPGDGINGIVAALGKAEGPRLVQARHEEMAAFEAVGYAKFTGRVGVCMATSGPGAVHLLNGLYDAKLDHVPVVAIVGQTARTALGGSFQQEVDLTTLFKDVASDYVQLVTVPEQLPNVIDRAIRVACARRAPTAVIIPADVQDLEYSAPTHAMKMVPSSLGIEWPDVQPDMNAIRRAAEVLNQGKKVAMLIGHGARQAAAEVQQVAELLGAGVAKALLGKDSLPDTLPYVTGSIGLLGTRPSYEMMRDCDTLLTVGSSFPYANYFPEPGQARGVQIDVDPTMVGLRYPYEVNLVADAGAALRALIPLLVRKEDRGWREDIEEKVARWWEVMHDEALVEADPINPLRVFSECSERLPANAIIAADSGSAANWYARQLRFPSGVRGSLSGNLATMGPGVPYAIGAKFGNPDRPVIAFEGDGAMQMNGLAELITIARYWEEWEDPRLVVVVLHNDDLNQVTWELRAFSGSPTVPMTQAIPSVDYAGFAAGLGLGGISVDNPDALGSAWDEALTATRPTVLDVRTDPNVPPIPPHATLEQALNAAKSVVHGDPHRWGYIKEGIKTKAQELLPGHRK</sequence>
<dbReference type="SUPFAM" id="SSF52518">
    <property type="entry name" value="Thiamin diphosphate-binding fold (THDP-binding)"/>
    <property type="match status" value="2"/>
</dbReference>
<evidence type="ECO:0000256" key="1">
    <source>
        <dbReference type="ARBA" id="ARBA00007812"/>
    </source>
</evidence>
<organism evidence="7 8">
    <name type="scientific">Sinomonas terrae</name>
    <dbReference type="NCBI Taxonomy" id="2908838"/>
    <lineage>
        <taxon>Bacteria</taxon>
        <taxon>Bacillati</taxon>
        <taxon>Actinomycetota</taxon>
        <taxon>Actinomycetes</taxon>
        <taxon>Micrococcales</taxon>
        <taxon>Micrococcaceae</taxon>
        <taxon>Sinomonas</taxon>
    </lineage>
</organism>
<dbReference type="PANTHER" id="PTHR42981">
    <property type="entry name" value="PYRUVATE DEHYDROGENASE [UBIQUINONE]"/>
    <property type="match status" value="1"/>
</dbReference>
<dbReference type="InterPro" id="IPR047211">
    <property type="entry name" value="POXB-like"/>
</dbReference>
<gene>
    <name evidence="7" type="ORF">L0M17_17370</name>
</gene>
<dbReference type="InterPro" id="IPR012000">
    <property type="entry name" value="Thiamin_PyroP_enz_cen_dom"/>
</dbReference>
<dbReference type="Proteomes" id="UP001202922">
    <property type="component" value="Unassembled WGS sequence"/>
</dbReference>
<comment type="caution">
    <text evidence="7">The sequence shown here is derived from an EMBL/GenBank/DDBJ whole genome shotgun (WGS) entry which is preliminary data.</text>
</comment>
<dbReference type="Gene3D" id="3.40.50.1220">
    <property type="entry name" value="TPP-binding domain"/>
    <property type="match status" value="1"/>
</dbReference>
<accession>A0ABS9U4V3</accession>
<dbReference type="Pfam" id="PF02775">
    <property type="entry name" value="TPP_enzyme_C"/>
    <property type="match status" value="1"/>
</dbReference>
<dbReference type="PANTHER" id="PTHR42981:SF2">
    <property type="entry name" value="PYRUVATE DEHYDROGENASE [UBIQUINONE]"/>
    <property type="match status" value="1"/>
</dbReference>
<dbReference type="SUPFAM" id="SSF52467">
    <property type="entry name" value="DHS-like NAD/FAD-binding domain"/>
    <property type="match status" value="1"/>
</dbReference>
<evidence type="ECO:0000259" key="4">
    <source>
        <dbReference type="Pfam" id="PF00205"/>
    </source>
</evidence>
<dbReference type="InterPro" id="IPR029061">
    <property type="entry name" value="THDP-binding"/>
</dbReference>
<feature type="domain" description="Thiamine pyrophosphate enzyme N-terminal TPP-binding" evidence="6">
    <location>
        <begin position="5"/>
        <end position="119"/>
    </location>
</feature>
<dbReference type="InterPro" id="IPR047210">
    <property type="entry name" value="TPP_PYR_POXB-like"/>
</dbReference>
<evidence type="ECO:0000256" key="3">
    <source>
        <dbReference type="RuleBase" id="RU362132"/>
    </source>
</evidence>
<dbReference type="CDD" id="cd07039">
    <property type="entry name" value="TPP_PYR_POX"/>
    <property type="match status" value="1"/>
</dbReference>
<proteinExistence type="inferred from homology"/>
<name>A0ABS9U4V3_9MICC</name>
<evidence type="ECO:0000313" key="8">
    <source>
        <dbReference type="Proteomes" id="UP001202922"/>
    </source>
</evidence>
<evidence type="ECO:0000259" key="5">
    <source>
        <dbReference type="Pfam" id="PF02775"/>
    </source>
</evidence>
<feature type="domain" description="Thiamine pyrophosphate enzyme central" evidence="4">
    <location>
        <begin position="198"/>
        <end position="328"/>
    </location>
</feature>
<dbReference type="EMBL" id="JAKZBV010000001">
    <property type="protein sequence ID" value="MCH6471719.1"/>
    <property type="molecule type" value="Genomic_DNA"/>
</dbReference>
<dbReference type="InterPro" id="IPR011766">
    <property type="entry name" value="TPP_enzyme_TPP-bd"/>
</dbReference>
<comment type="similarity">
    <text evidence="1 3">Belongs to the TPP enzyme family.</text>
</comment>
<dbReference type="InterPro" id="IPR000399">
    <property type="entry name" value="TPP-bd_CS"/>
</dbReference>
<dbReference type="NCBIfam" id="NF006129">
    <property type="entry name" value="PRK08273.1"/>
    <property type="match status" value="1"/>
</dbReference>
<protein>
    <submittedName>
        <fullName evidence="7">Thiamine pyrophosphate-requiring protein</fullName>
    </submittedName>
</protein>